<dbReference type="AlphaFoldDB" id="A0A2G8SR11"/>
<evidence type="ECO:0000313" key="1">
    <source>
        <dbReference type="EMBL" id="PIL36190.1"/>
    </source>
</evidence>
<comment type="caution">
    <text evidence="1">The sequence shown here is derived from an EMBL/GenBank/DDBJ whole genome shotgun (WGS) entry which is preliminary data.</text>
</comment>
<proteinExistence type="predicted"/>
<dbReference type="EMBL" id="AYKW01000002">
    <property type="protein sequence ID" value="PIL36190.1"/>
    <property type="molecule type" value="Genomic_DNA"/>
</dbReference>
<reference evidence="1 2" key="1">
    <citation type="journal article" date="2015" name="Sci. Rep.">
        <title>Chromosome-level genome map provides insights into diverse defense mechanisms in the medicinal fungus Ganoderma sinense.</title>
        <authorList>
            <person name="Zhu Y."/>
            <person name="Xu J."/>
            <person name="Sun C."/>
            <person name="Zhou S."/>
            <person name="Xu H."/>
            <person name="Nelson D.R."/>
            <person name="Qian J."/>
            <person name="Song J."/>
            <person name="Luo H."/>
            <person name="Xiang L."/>
            <person name="Li Y."/>
            <person name="Xu Z."/>
            <person name="Ji A."/>
            <person name="Wang L."/>
            <person name="Lu S."/>
            <person name="Hayward A."/>
            <person name="Sun W."/>
            <person name="Li X."/>
            <person name="Schwartz D.C."/>
            <person name="Wang Y."/>
            <person name="Chen S."/>
        </authorList>
    </citation>
    <scope>NUCLEOTIDE SEQUENCE [LARGE SCALE GENOMIC DNA]</scope>
    <source>
        <strain evidence="1 2">ZZ0214-1</strain>
    </source>
</reference>
<keyword evidence="2" id="KW-1185">Reference proteome</keyword>
<name>A0A2G8SR11_9APHY</name>
<organism evidence="1 2">
    <name type="scientific">Ganoderma sinense ZZ0214-1</name>
    <dbReference type="NCBI Taxonomy" id="1077348"/>
    <lineage>
        <taxon>Eukaryota</taxon>
        <taxon>Fungi</taxon>
        <taxon>Dikarya</taxon>
        <taxon>Basidiomycota</taxon>
        <taxon>Agaricomycotina</taxon>
        <taxon>Agaricomycetes</taxon>
        <taxon>Polyporales</taxon>
        <taxon>Polyporaceae</taxon>
        <taxon>Ganoderma</taxon>
    </lineage>
</organism>
<dbReference type="Proteomes" id="UP000230002">
    <property type="component" value="Unassembled WGS sequence"/>
</dbReference>
<protein>
    <submittedName>
        <fullName evidence="1">Uncharacterized protein</fullName>
    </submittedName>
</protein>
<evidence type="ECO:0000313" key="2">
    <source>
        <dbReference type="Proteomes" id="UP000230002"/>
    </source>
</evidence>
<gene>
    <name evidence="1" type="ORF">GSI_01850</name>
</gene>
<sequence>MDRWRAPKDFGQDLVDLRVASVLPHGSRWLLRRPVAPPPLLHEDEEEGRGASPCARRNLGVGGGRRTCVRNASVRAGKYSTNALVATPGMRVPAYTARGRVYRRGPGHWTGGSLVFVLDGGGRVRARTFAHEDPGPVRAVARSSPAFAKLQ</sequence>
<accession>A0A2G8SR11</accession>